<keyword evidence="2" id="KW-0449">Lipoprotein</keyword>
<dbReference type="EMBL" id="CP011307">
    <property type="protein sequence ID" value="ALP94664.1"/>
    <property type="molecule type" value="Genomic_DNA"/>
</dbReference>
<name>A0A0S2W5N3_9FIRM</name>
<dbReference type="InterPro" id="IPR028994">
    <property type="entry name" value="Integrin_alpha_N"/>
</dbReference>
<gene>
    <name evidence="2" type="ORF">IB211_02273c</name>
</gene>
<dbReference type="AlphaFoldDB" id="A0A0S2W5N3"/>
<keyword evidence="1" id="KW-0732">Signal</keyword>
<protein>
    <submittedName>
        <fullName evidence="2">Lipoprotein, putative</fullName>
    </submittedName>
</protein>
<dbReference type="PATRIC" id="fig|1297617.4.peg.2340"/>
<dbReference type="Proteomes" id="UP000064844">
    <property type="component" value="Chromosome"/>
</dbReference>
<evidence type="ECO:0000313" key="2">
    <source>
        <dbReference type="EMBL" id="ALP94664.1"/>
    </source>
</evidence>
<dbReference type="STRING" id="1297617.IB211_02273c"/>
<dbReference type="KEGG" id="ibu:IB211_02273c"/>
<sequence length="463" mass="51065">MWKNGWRPLLLTAVLVLLGGCSFNSPEDLYTVPKAAEDYTNLQMEIDKVRNANAEYAGPLTGSYTQPVQLMDLDGDGVQEAVAFFRTTAVDNSPPLKIYIYHQTEEGQYAVQTIIEGEGTAINSISYVDLDGHTGPNGETDRELVVSWRLSDQIYRLMAYSVSGGEANVVLPAVSYTEYTLMDMDKDNQQEIVVLNLNTVEGICQADYYDYREGQMVLRSSAPMSDAITGLVSNTKPQPGYLRNGEIAEPALFVTSSLTTGVITDIFAWRESDLVNITLNSNTGMSDGTFRLSNSISIQDINADGYLEVPRPIAFPELRPTGSAENFYSVQWMQYDLSGAASVAMITYYNGEDGWYLTLPDSWQGKIALARQDNSGSGERGVLFYPYPAVENQEPQPFLAIYKLTGPNQTARAHVGNRFILLSQDDAIYAAEFIDGSGWDCGLTEESLTELFHLIQPDLTSAS</sequence>
<dbReference type="eggNOG" id="COG0457">
    <property type="taxonomic scope" value="Bacteria"/>
</dbReference>
<proteinExistence type="predicted"/>
<dbReference type="PROSITE" id="PS51257">
    <property type="entry name" value="PROKAR_LIPOPROTEIN"/>
    <property type="match status" value="1"/>
</dbReference>
<reference evidence="3" key="2">
    <citation type="submission" date="2015-04" db="EMBL/GenBank/DDBJ databases">
        <title>A butyrogenic pathway from the amino acid lysine in a human gut commensal.</title>
        <authorList>
            <person name="de Vos W.M."/>
            <person name="Bui N.T.P."/>
            <person name="Plugge C.M."/>
            <person name="Ritari J."/>
        </authorList>
    </citation>
    <scope>NUCLEOTIDE SEQUENCE [LARGE SCALE GENOMIC DNA]</scope>
    <source>
        <strain evidence="3">AF211</strain>
    </source>
</reference>
<keyword evidence="3" id="KW-1185">Reference proteome</keyword>
<dbReference type="RefSeq" id="WP_058118075.1">
    <property type="nucleotide sequence ID" value="NZ_CP011307.1"/>
</dbReference>
<evidence type="ECO:0000256" key="1">
    <source>
        <dbReference type="SAM" id="SignalP"/>
    </source>
</evidence>
<organism evidence="2 3">
    <name type="scientific">Intestinimonas butyriciproducens</name>
    <dbReference type="NCBI Taxonomy" id="1297617"/>
    <lineage>
        <taxon>Bacteria</taxon>
        <taxon>Bacillati</taxon>
        <taxon>Bacillota</taxon>
        <taxon>Clostridia</taxon>
        <taxon>Eubacteriales</taxon>
        <taxon>Intestinimonas</taxon>
    </lineage>
</organism>
<evidence type="ECO:0000313" key="3">
    <source>
        <dbReference type="Proteomes" id="UP000064844"/>
    </source>
</evidence>
<dbReference type="SUPFAM" id="SSF69318">
    <property type="entry name" value="Integrin alpha N-terminal domain"/>
    <property type="match status" value="1"/>
</dbReference>
<feature type="signal peptide" evidence="1">
    <location>
        <begin position="1"/>
        <end position="24"/>
    </location>
</feature>
<accession>A0A0S2W5N3</accession>
<feature type="chain" id="PRO_5038485753" evidence="1">
    <location>
        <begin position="25"/>
        <end position="463"/>
    </location>
</feature>
<reference evidence="2 3" key="1">
    <citation type="journal article" date="2015" name="Nat. Commun.">
        <title>Production of butyrate from lysine and the Amadori product fructoselysine by a human gut commensal.</title>
        <authorList>
            <person name="Bui T.P."/>
            <person name="Ritari J."/>
            <person name="Boeren S."/>
            <person name="de Waard P."/>
            <person name="Plugge C.M."/>
            <person name="de Vos W.M."/>
        </authorList>
    </citation>
    <scope>NUCLEOTIDE SEQUENCE [LARGE SCALE GENOMIC DNA]</scope>
    <source>
        <strain evidence="2 3">AF211</strain>
    </source>
</reference>